<dbReference type="AlphaFoldDB" id="A0A2T3NMV1"/>
<reference evidence="1 2" key="1">
    <citation type="submission" date="2018-01" db="EMBL/GenBank/DDBJ databases">
        <title>Whole genome sequencing of Histamine producing bacteria.</title>
        <authorList>
            <person name="Butler K."/>
        </authorList>
    </citation>
    <scope>NUCLEOTIDE SEQUENCE [LARGE SCALE GENOMIC DNA]</scope>
    <source>
        <strain evidence="1 2">DSM 100436</strain>
    </source>
</reference>
<accession>A0A2T3NMV1</accession>
<keyword evidence="2" id="KW-1185">Reference proteome</keyword>
<evidence type="ECO:0000313" key="2">
    <source>
        <dbReference type="Proteomes" id="UP000241771"/>
    </source>
</evidence>
<dbReference type="Proteomes" id="UP000241771">
    <property type="component" value="Unassembled WGS sequence"/>
</dbReference>
<name>A0A2T3NMV1_9GAMM</name>
<sequence length="95" mass="11043">MAPYYVIPVEPQSVNYAWDFDEAKQTVKVYNTGNTFLKIEFDNCNEFANTKNCRGLYHVLAGRYLEFKLPKGLQGNNVQVTVANHNQRYEDEFTL</sequence>
<dbReference type="RefSeq" id="WP_107272407.1">
    <property type="nucleotide sequence ID" value="NZ_PYMA01000016.1"/>
</dbReference>
<organism evidence="1 2">
    <name type="scientific">Photobacterium sanctipauli</name>
    <dbReference type="NCBI Taxonomy" id="1342794"/>
    <lineage>
        <taxon>Bacteria</taxon>
        <taxon>Pseudomonadati</taxon>
        <taxon>Pseudomonadota</taxon>
        <taxon>Gammaproteobacteria</taxon>
        <taxon>Vibrionales</taxon>
        <taxon>Vibrionaceae</taxon>
        <taxon>Photobacterium</taxon>
    </lineage>
</organism>
<comment type="caution">
    <text evidence="1">The sequence shown here is derived from an EMBL/GenBank/DDBJ whole genome shotgun (WGS) entry which is preliminary data.</text>
</comment>
<protein>
    <submittedName>
        <fullName evidence="1">Uncharacterized protein</fullName>
    </submittedName>
</protein>
<dbReference type="EMBL" id="PYMA01000016">
    <property type="protein sequence ID" value="PSW16846.1"/>
    <property type="molecule type" value="Genomic_DNA"/>
</dbReference>
<proteinExistence type="predicted"/>
<gene>
    <name evidence="1" type="ORF">C9I98_20030</name>
</gene>
<evidence type="ECO:0000313" key="1">
    <source>
        <dbReference type="EMBL" id="PSW16846.1"/>
    </source>
</evidence>